<reference evidence="1" key="2">
    <citation type="submission" date="2020-11" db="EMBL/GenBank/DDBJ databases">
        <authorList>
            <person name="McCartney M.A."/>
            <person name="Auch B."/>
            <person name="Kono T."/>
            <person name="Mallez S."/>
            <person name="Becker A."/>
            <person name="Gohl D.M."/>
            <person name="Silverstein K.A.T."/>
            <person name="Koren S."/>
            <person name="Bechman K.B."/>
            <person name="Herman A."/>
            <person name="Abrahante J.E."/>
            <person name="Garbe J."/>
        </authorList>
    </citation>
    <scope>NUCLEOTIDE SEQUENCE</scope>
    <source>
        <strain evidence="1">Duluth1</strain>
        <tissue evidence="1">Whole animal</tissue>
    </source>
</reference>
<organism evidence="1 2">
    <name type="scientific">Dreissena polymorpha</name>
    <name type="common">Zebra mussel</name>
    <name type="synonym">Mytilus polymorpha</name>
    <dbReference type="NCBI Taxonomy" id="45954"/>
    <lineage>
        <taxon>Eukaryota</taxon>
        <taxon>Metazoa</taxon>
        <taxon>Spiralia</taxon>
        <taxon>Lophotrochozoa</taxon>
        <taxon>Mollusca</taxon>
        <taxon>Bivalvia</taxon>
        <taxon>Autobranchia</taxon>
        <taxon>Heteroconchia</taxon>
        <taxon>Euheterodonta</taxon>
        <taxon>Imparidentia</taxon>
        <taxon>Neoheterodontei</taxon>
        <taxon>Myida</taxon>
        <taxon>Dreissenoidea</taxon>
        <taxon>Dreissenidae</taxon>
        <taxon>Dreissena</taxon>
    </lineage>
</organism>
<evidence type="ECO:0000313" key="2">
    <source>
        <dbReference type="Proteomes" id="UP000828390"/>
    </source>
</evidence>
<reference evidence="1" key="1">
    <citation type="journal article" date="2019" name="bioRxiv">
        <title>The Genome of the Zebra Mussel, Dreissena polymorpha: A Resource for Invasive Species Research.</title>
        <authorList>
            <person name="McCartney M.A."/>
            <person name="Auch B."/>
            <person name="Kono T."/>
            <person name="Mallez S."/>
            <person name="Zhang Y."/>
            <person name="Obille A."/>
            <person name="Becker A."/>
            <person name="Abrahante J.E."/>
            <person name="Garbe J."/>
            <person name="Badalamenti J.P."/>
            <person name="Herman A."/>
            <person name="Mangelson H."/>
            <person name="Liachko I."/>
            <person name="Sullivan S."/>
            <person name="Sone E.D."/>
            <person name="Koren S."/>
            <person name="Silverstein K.A.T."/>
            <person name="Beckman K.B."/>
            <person name="Gohl D.M."/>
        </authorList>
    </citation>
    <scope>NUCLEOTIDE SEQUENCE</scope>
    <source>
        <strain evidence="1">Duluth1</strain>
        <tissue evidence="1">Whole animal</tissue>
    </source>
</reference>
<proteinExistence type="predicted"/>
<accession>A0A9D4K6T4</accession>
<dbReference type="Proteomes" id="UP000828390">
    <property type="component" value="Unassembled WGS sequence"/>
</dbReference>
<gene>
    <name evidence="1" type="ORF">DPMN_107252</name>
</gene>
<comment type="caution">
    <text evidence="1">The sequence shown here is derived from an EMBL/GenBank/DDBJ whole genome shotgun (WGS) entry which is preliminary data.</text>
</comment>
<dbReference type="AlphaFoldDB" id="A0A9D4K6T4"/>
<name>A0A9D4K6T4_DREPO</name>
<sequence length="124" mass="14001">MTSWWLGSWEHSHTRDQSHDLLVPRQLGTLPQLRSIPGPPGALAAGNTPTVEINPRTSWWLGSWEHFHTGDQSQDLLVARQLETLPQLRSIPGHPGGYSARNTSTVEIDPRTSWWLGNWEHSHS</sequence>
<evidence type="ECO:0000313" key="1">
    <source>
        <dbReference type="EMBL" id="KAH3833936.1"/>
    </source>
</evidence>
<dbReference type="EMBL" id="JAIWYP010000004">
    <property type="protein sequence ID" value="KAH3833936.1"/>
    <property type="molecule type" value="Genomic_DNA"/>
</dbReference>
<keyword evidence="2" id="KW-1185">Reference proteome</keyword>
<protein>
    <submittedName>
        <fullName evidence="1">Uncharacterized protein</fullName>
    </submittedName>
</protein>